<dbReference type="InterPro" id="IPR050951">
    <property type="entry name" value="Retrovirus_Pol_polyprotein"/>
</dbReference>
<reference evidence="2 3" key="1">
    <citation type="submission" date="2020-06" db="EMBL/GenBank/DDBJ databases">
        <authorList>
            <person name="Li R."/>
            <person name="Bekaert M."/>
        </authorList>
    </citation>
    <scope>NUCLEOTIDE SEQUENCE [LARGE SCALE GENOMIC DNA]</scope>
    <source>
        <strain evidence="3">wild</strain>
    </source>
</reference>
<evidence type="ECO:0000313" key="2">
    <source>
        <dbReference type="EMBL" id="CAC5363522.1"/>
    </source>
</evidence>
<dbReference type="PANTHER" id="PTHR37984:SF15">
    <property type="entry name" value="INTEGRASE CATALYTIC DOMAIN-CONTAINING PROTEIN"/>
    <property type="match status" value="1"/>
</dbReference>
<organism evidence="2 3">
    <name type="scientific">Mytilus coruscus</name>
    <name type="common">Sea mussel</name>
    <dbReference type="NCBI Taxonomy" id="42192"/>
    <lineage>
        <taxon>Eukaryota</taxon>
        <taxon>Metazoa</taxon>
        <taxon>Spiralia</taxon>
        <taxon>Lophotrochozoa</taxon>
        <taxon>Mollusca</taxon>
        <taxon>Bivalvia</taxon>
        <taxon>Autobranchia</taxon>
        <taxon>Pteriomorphia</taxon>
        <taxon>Mytilida</taxon>
        <taxon>Mytiloidea</taxon>
        <taxon>Mytilidae</taxon>
        <taxon>Mytilinae</taxon>
        <taxon>Mytilus</taxon>
    </lineage>
</organism>
<proteinExistence type="predicted"/>
<accession>A0A6J8A8J1</accession>
<dbReference type="InterPro" id="IPR036397">
    <property type="entry name" value="RNaseH_sf"/>
</dbReference>
<dbReference type="EMBL" id="CACVKT020000876">
    <property type="protein sequence ID" value="CAC5363522.1"/>
    <property type="molecule type" value="Genomic_DNA"/>
</dbReference>
<dbReference type="AlphaFoldDB" id="A0A6J8A8J1"/>
<dbReference type="OrthoDB" id="10062030at2759"/>
<dbReference type="GO" id="GO:0015074">
    <property type="term" value="P:DNA integration"/>
    <property type="evidence" value="ECO:0007669"/>
    <property type="project" value="InterPro"/>
</dbReference>
<feature type="domain" description="Integrase catalytic" evidence="1">
    <location>
        <begin position="1"/>
        <end position="76"/>
    </location>
</feature>
<dbReference type="InterPro" id="IPR001584">
    <property type="entry name" value="Integrase_cat-core"/>
</dbReference>
<dbReference type="Gene3D" id="3.30.420.10">
    <property type="entry name" value="Ribonuclease H-like superfamily/Ribonuclease H"/>
    <property type="match status" value="1"/>
</dbReference>
<sequence>MCKILGINKTRSTPLRPPSNGMVERGNRTIENMLSAFVSKNQKDWDDYISLLMMAYRSSEHQTTEISLYEMVFGRQITLPVDMAMGVPSSNYELSTYKTDYAYKLSGRINTIHEFARDRIKMSSDKMKRTYDRSSQLKIYKEKDLVWLYSPVRKKGISPKLQCAWTGPFNIIKRINDVIYKIQKKQKG</sequence>
<dbReference type="InterPro" id="IPR012337">
    <property type="entry name" value="RNaseH-like_sf"/>
</dbReference>
<gene>
    <name evidence="2" type="ORF">MCOR_4925</name>
</gene>
<dbReference type="PANTHER" id="PTHR37984">
    <property type="entry name" value="PROTEIN CBG26694"/>
    <property type="match status" value="1"/>
</dbReference>
<dbReference type="GO" id="GO:0003676">
    <property type="term" value="F:nucleic acid binding"/>
    <property type="evidence" value="ECO:0007669"/>
    <property type="project" value="InterPro"/>
</dbReference>
<dbReference type="PROSITE" id="PS50994">
    <property type="entry name" value="INTEGRASE"/>
    <property type="match status" value="1"/>
</dbReference>
<evidence type="ECO:0000313" key="3">
    <source>
        <dbReference type="Proteomes" id="UP000507470"/>
    </source>
</evidence>
<keyword evidence="3" id="KW-1185">Reference proteome</keyword>
<name>A0A6J8A8J1_MYTCO</name>
<dbReference type="SUPFAM" id="SSF53098">
    <property type="entry name" value="Ribonuclease H-like"/>
    <property type="match status" value="1"/>
</dbReference>
<evidence type="ECO:0000259" key="1">
    <source>
        <dbReference type="PROSITE" id="PS50994"/>
    </source>
</evidence>
<dbReference type="Proteomes" id="UP000507470">
    <property type="component" value="Unassembled WGS sequence"/>
</dbReference>
<protein>
    <recommendedName>
        <fullName evidence="1">Integrase catalytic domain-containing protein</fullName>
    </recommendedName>
</protein>